<name>A0A0E9TZG5_ANGAN</name>
<organism evidence="1">
    <name type="scientific">Anguilla anguilla</name>
    <name type="common">European freshwater eel</name>
    <name type="synonym">Muraena anguilla</name>
    <dbReference type="NCBI Taxonomy" id="7936"/>
    <lineage>
        <taxon>Eukaryota</taxon>
        <taxon>Metazoa</taxon>
        <taxon>Chordata</taxon>
        <taxon>Craniata</taxon>
        <taxon>Vertebrata</taxon>
        <taxon>Euteleostomi</taxon>
        <taxon>Actinopterygii</taxon>
        <taxon>Neopterygii</taxon>
        <taxon>Teleostei</taxon>
        <taxon>Anguilliformes</taxon>
        <taxon>Anguillidae</taxon>
        <taxon>Anguilla</taxon>
    </lineage>
</organism>
<dbReference type="EMBL" id="GBXM01049651">
    <property type="protein sequence ID" value="JAH58926.1"/>
    <property type="molecule type" value="Transcribed_RNA"/>
</dbReference>
<reference evidence="1" key="2">
    <citation type="journal article" date="2015" name="Fish Shellfish Immunol.">
        <title>Early steps in the European eel (Anguilla anguilla)-Vibrio vulnificus interaction in the gills: Role of the RtxA13 toxin.</title>
        <authorList>
            <person name="Callol A."/>
            <person name="Pajuelo D."/>
            <person name="Ebbesson L."/>
            <person name="Teles M."/>
            <person name="MacKenzie S."/>
            <person name="Amaro C."/>
        </authorList>
    </citation>
    <scope>NUCLEOTIDE SEQUENCE</scope>
</reference>
<protein>
    <submittedName>
        <fullName evidence="1">Uncharacterized protein</fullName>
    </submittedName>
</protein>
<accession>A0A0E9TZG5</accession>
<evidence type="ECO:0000313" key="1">
    <source>
        <dbReference type="EMBL" id="JAH58926.1"/>
    </source>
</evidence>
<proteinExistence type="predicted"/>
<reference evidence="1" key="1">
    <citation type="submission" date="2014-11" db="EMBL/GenBank/DDBJ databases">
        <authorList>
            <person name="Amaro Gonzalez C."/>
        </authorList>
    </citation>
    <scope>NUCLEOTIDE SEQUENCE</scope>
</reference>
<dbReference type="AlphaFoldDB" id="A0A0E9TZG5"/>
<sequence>MNYNKAGHYKLLHDADIGQGMLKHSYTNSFAC</sequence>